<sequence length="467" mass="51046">MTDTTVPGGSPWPLDQIQGFLLRGYRMSFARHFALSITNLAAARSFIAHLTDPPSAALHITSAMPWGVRPPDYCLNLGFTYAGLSTLKVSGADLAVLRNDPNYSSFARGAKKQANALYETPNAEPDWVLDDTRFHVLLSIWTNSEEALNARTDELRGLLADGFAAPTKDTVWDAQALDDEMVYFGYRDGIAQPIIQGTPFSRQPDGEQDLVDPSAFMIGTGANIYQALRFSFDLYGCFGAFMVIRQDVEKFDAQIKQLAPQVGAMLQITDPTVQELALKAVFCGRWPNGTPLMTFPINGNDHPQSAPPSQAIDNFRYGSDQGLVCPVGSHIRRANMRVNQGEDGGAFQGSPSSSHRILRRAMPYQIPYLKDDRHSPKTERGLAGLFLGASLLQQYELVLGSWINYQFASDSTLSDPLVGIPTPGPVELPSPAFNESSAPVESCVDIKVNAYIFFPGIAAIRAISMND</sequence>
<dbReference type="STRING" id="1035707.SAMN05216552_101429"/>
<evidence type="ECO:0000256" key="2">
    <source>
        <dbReference type="ARBA" id="ARBA00022559"/>
    </source>
</evidence>
<evidence type="ECO:0000313" key="6">
    <source>
        <dbReference type="EMBL" id="SFU90733.1"/>
    </source>
</evidence>
<dbReference type="AlphaFoldDB" id="A0A1I7JZW7"/>
<keyword evidence="5" id="KW-0408">Iron</keyword>
<keyword evidence="2" id="KW-0575">Peroxidase</keyword>
<keyword evidence="7" id="KW-1185">Reference proteome</keyword>
<comment type="cofactor">
    <cofactor evidence="1">
        <name>heme b</name>
        <dbReference type="ChEBI" id="CHEBI:60344"/>
    </cofactor>
</comment>
<dbReference type="InterPro" id="IPR006314">
    <property type="entry name" value="Dyp_peroxidase"/>
</dbReference>
<dbReference type="InterPro" id="IPR011008">
    <property type="entry name" value="Dimeric_a/b-barrel"/>
</dbReference>
<evidence type="ECO:0000313" key="7">
    <source>
        <dbReference type="Proteomes" id="UP000199391"/>
    </source>
</evidence>
<gene>
    <name evidence="6" type="ORF">SAMN05216552_101429</name>
</gene>
<accession>A0A1I7JZW7</accession>
<proteinExistence type="predicted"/>
<evidence type="ECO:0000256" key="4">
    <source>
        <dbReference type="ARBA" id="ARBA00023002"/>
    </source>
</evidence>
<evidence type="ECO:0000256" key="1">
    <source>
        <dbReference type="ARBA" id="ARBA00001970"/>
    </source>
</evidence>
<dbReference type="PANTHER" id="PTHR30521">
    <property type="entry name" value="DEFERROCHELATASE/PEROXIDASE"/>
    <property type="match status" value="1"/>
</dbReference>
<protein>
    <recommendedName>
        <fullName evidence="8">Peroxidase</fullName>
    </recommendedName>
</protein>
<keyword evidence="3" id="KW-0479">Metal-binding</keyword>
<dbReference type="GO" id="GO:0046872">
    <property type="term" value="F:metal ion binding"/>
    <property type="evidence" value="ECO:0007669"/>
    <property type="project" value="UniProtKB-KW"/>
</dbReference>
<dbReference type="Proteomes" id="UP000199391">
    <property type="component" value="Unassembled WGS sequence"/>
</dbReference>
<dbReference type="RefSeq" id="WP_143133161.1">
    <property type="nucleotide sequence ID" value="NZ_FPBO01000014.1"/>
</dbReference>
<dbReference type="OrthoDB" id="9781066at2"/>
<dbReference type="GO" id="GO:0004601">
    <property type="term" value="F:peroxidase activity"/>
    <property type="evidence" value="ECO:0007669"/>
    <property type="project" value="UniProtKB-KW"/>
</dbReference>
<keyword evidence="4" id="KW-0560">Oxidoreductase</keyword>
<organism evidence="6 7">
    <name type="scientific">Pseudoduganella namucuonensis</name>
    <dbReference type="NCBI Taxonomy" id="1035707"/>
    <lineage>
        <taxon>Bacteria</taxon>
        <taxon>Pseudomonadati</taxon>
        <taxon>Pseudomonadota</taxon>
        <taxon>Betaproteobacteria</taxon>
        <taxon>Burkholderiales</taxon>
        <taxon>Oxalobacteraceae</taxon>
        <taxon>Telluria group</taxon>
        <taxon>Pseudoduganella</taxon>
    </lineage>
</organism>
<dbReference type="GO" id="GO:0020037">
    <property type="term" value="F:heme binding"/>
    <property type="evidence" value="ECO:0007669"/>
    <property type="project" value="InterPro"/>
</dbReference>
<evidence type="ECO:0000256" key="3">
    <source>
        <dbReference type="ARBA" id="ARBA00022723"/>
    </source>
</evidence>
<evidence type="ECO:0000256" key="5">
    <source>
        <dbReference type="ARBA" id="ARBA00023004"/>
    </source>
</evidence>
<reference evidence="7" key="1">
    <citation type="submission" date="2016-10" db="EMBL/GenBank/DDBJ databases">
        <authorList>
            <person name="Varghese N."/>
            <person name="Submissions S."/>
        </authorList>
    </citation>
    <scope>NUCLEOTIDE SEQUENCE [LARGE SCALE GENOMIC DNA]</scope>
    <source>
        <strain evidence="7">CGMCC 1.11014</strain>
    </source>
</reference>
<dbReference type="PROSITE" id="PS51404">
    <property type="entry name" value="DYP_PEROXIDASE"/>
    <property type="match status" value="1"/>
</dbReference>
<name>A0A1I7JZW7_9BURK</name>
<dbReference type="SUPFAM" id="SSF54909">
    <property type="entry name" value="Dimeric alpha+beta barrel"/>
    <property type="match status" value="1"/>
</dbReference>
<dbReference type="GO" id="GO:0005829">
    <property type="term" value="C:cytosol"/>
    <property type="evidence" value="ECO:0007669"/>
    <property type="project" value="TreeGrafter"/>
</dbReference>
<evidence type="ECO:0008006" key="8">
    <source>
        <dbReference type="Google" id="ProtNLM"/>
    </source>
</evidence>
<dbReference type="PANTHER" id="PTHR30521:SF5">
    <property type="entry name" value="BLR4509 PROTEIN"/>
    <property type="match status" value="1"/>
</dbReference>
<dbReference type="EMBL" id="FPBO01000014">
    <property type="protein sequence ID" value="SFU90733.1"/>
    <property type="molecule type" value="Genomic_DNA"/>
</dbReference>